<organism evidence="2 3">
    <name type="scientific">Gracilariopsis chorda</name>
    <dbReference type="NCBI Taxonomy" id="448386"/>
    <lineage>
        <taxon>Eukaryota</taxon>
        <taxon>Rhodophyta</taxon>
        <taxon>Florideophyceae</taxon>
        <taxon>Rhodymeniophycidae</taxon>
        <taxon>Gracilariales</taxon>
        <taxon>Gracilariaceae</taxon>
        <taxon>Gracilariopsis</taxon>
    </lineage>
</organism>
<sequence>MALRLHEIERGIGIDLLRRPVLVAFLNAFLLQLFADAFLHHDDEEEEKVKYEAPKAGWAKSPLTEKLAATSIFFLAHLLMLVGFAESVGWALIAIVFKVLKLPRVYVLEKLLLDLRVMFLKPSVRYVKKTIRFQCRPGQKIPRLQTTRRGFGVFVITIVSSVESITRDTAALLHMLRYMNYPTYAYWTDDSVLLIGINRNIERALCNLASEPAVIDLGWHKDVIESTNLKVEAVFTKENLRRVDSGIQSVGRRAVVVEIAAEFTTLNLETLVKSMSQYAAVCEAHERGIRLFNGKRLSIYAVGLFVSLALIVFYEGLGGLLKPSADVLTLAVGAYTLWMTVGKSAALGETEERTSLSTYNRENVLLAYHGLAHIEENVINICWVPEVHRDDHESPLDAEAVDGSISVLEAGIFLNIFEHFGHFVKWKGPRLQLDRMKVVAGDDPGVAHIVSVDRMAHLNMLGYQKGETFVKRLGGVRYVGQNGFVRNDTATRERPLLLANNVTAAEGRSR</sequence>
<protein>
    <submittedName>
        <fullName evidence="2">Uncharacterized protein</fullName>
    </submittedName>
</protein>
<keyword evidence="1" id="KW-0812">Transmembrane</keyword>
<keyword evidence="1" id="KW-1133">Transmembrane helix</keyword>
<evidence type="ECO:0000313" key="3">
    <source>
        <dbReference type="Proteomes" id="UP000247409"/>
    </source>
</evidence>
<evidence type="ECO:0000256" key="1">
    <source>
        <dbReference type="SAM" id="Phobius"/>
    </source>
</evidence>
<name>A0A2V3II95_9FLOR</name>
<dbReference type="Proteomes" id="UP000247409">
    <property type="component" value="Unassembled WGS sequence"/>
</dbReference>
<dbReference type="OrthoDB" id="10679025at2759"/>
<feature type="transmembrane region" description="Helical" evidence="1">
    <location>
        <begin position="297"/>
        <end position="314"/>
    </location>
</feature>
<feature type="transmembrane region" description="Helical" evidence="1">
    <location>
        <begin position="21"/>
        <end position="39"/>
    </location>
</feature>
<dbReference type="EMBL" id="NBIV01000195">
    <property type="protein sequence ID" value="PXF41791.1"/>
    <property type="molecule type" value="Genomic_DNA"/>
</dbReference>
<reference evidence="2 3" key="1">
    <citation type="journal article" date="2018" name="Mol. Biol. Evol.">
        <title>Analysis of the draft genome of the red seaweed Gracilariopsis chorda provides insights into genome size evolution in Rhodophyta.</title>
        <authorList>
            <person name="Lee J."/>
            <person name="Yang E.C."/>
            <person name="Graf L."/>
            <person name="Yang J.H."/>
            <person name="Qiu H."/>
            <person name="Zel Zion U."/>
            <person name="Chan C.X."/>
            <person name="Stephens T.G."/>
            <person name="Weber A.P.M."/>
            <person name="Boo G.H."/>
            <person name="Boo S.M."/>
            <person name="Kim K.M."/>
            <person name="Shin Y."/>
            <person name="Jung M."/>
            <person name="Lee S.J."/>
            <person name="Yim H.S."/>
            <person name="Lee J.H."/>
            <person name="Bhattacharya D."/>
            <person name="Yoon H.S."/>
        </authorList>
    </citation>
    <scope>NUCLEOTIDE SEQUENCE [LARGE SCALE GENOMIC DNA]</scope>
    <source>
        <strain evidence="2 3">SKKU-2015</strain>
        <tissue evidence="2">Whole body</tissue>
    </source>
</reference>
<gene>
    <name evidence="2" type="ORF">BWQ96_08485</name>
</gene>
<keyword evidence="3" id="KW-1185">Reference proteome</keyword>
<accession>A0A2V3II95</accession>
<evidence type="ECO:0000313" key="2">
    <source>
        <dbReference type="EMBL" id="PXF41791.1"/>
    </source>
</evidence>
<feature type="transmembrane region" description="Helical" evidence="1">
    <location>
        <begin position="72"/>
        <end position="100"/>
    </location>
</feature>
<keyword evidence="1" id="KW-0472">Membrane</keyword>
<proteinExistence type="predicted"/>
<comment type="caution">
    <text evidence="2">The sequence shown here is derived from an EMBL/GenBank/DDBJ whole genome shotgun (WGS) entry which is preliminary data.</text>
</comment>
<dbReference type="AlphaFoldDB" id="A0A2V3II95"/>